<keyword evidence="4" id="KW-1185">Reference proteome</keyword>
<proteinExistence type="predicted"/>
<protein>
    <submittedName>
        <fullName evidence="3">CopD domain-containing protein</fullName>
    </submittedName>
</protein>
<keyword evidence="1" id="KW-0812">Transmembrane</keyword>
<feature type="transmembrane region" description="Helical" evidence="1">
    <location>
        <begin position="129"/>
        <end position="151"/>
    </location>
</feature>
<dbReference type="RefSeq" id="WP_348757843.1">
    <property type="nucleotide sequence ID" value="NZ_OZ026884.1"/>
</dbReference>
<feature type="transmembrane region" description="Helical" evidence="1">
    <location>
        <begin position="50"/>
        <end position="72"/>
    </location>
</feature>
<evidence type="ECO:0000256" key="1">
    <source>
        <dbReference type="SAM" id="Phobius"/>
    </source>
</evidence>
<dbReference type="Pfam" id="PF05425">
    <property type="entry name" value="CopD"/>
    <property type="match status" value="1"/>
</dbReference>
<gene>
    <name evidence="3" type="ORF">MECH1_V1_2542</name>
</gene>
<dbReference type="Proteomes" id="UP001497493">
    <property type="component" value="Chromosome"/>
</dbReference>
<keyword evidence="1" id="KW-1133">Transmembrane helix</keyword>
<feature type="transmembrane region" description="Helical" evidence="1">
    <location>
        <begin position="6"/>
        <end position="29"/>
    </location>
</feature>
<evidence type="ECO:0000259" key="2">
    <source>
        <dbReference type="Pfam" id="PF05425"/>
    </source>
</evidence>
<name>A0ABP1CAM3_9GAMM</name>
<evidence type="ECO:0000313" key="3">
    <source>
        <dbReference type="EMBL" id="CAL1241318.1"/>
    </source>
</evidence>
<keyword evidence="1" id="KW-0472">Membrane</keyword>
<feature type="transmembrane region" description="Helical" evidence="1">
    <location>
        <begin position="78"/>
        <end position="99"/>
    </location>
</feature>
<evidence type="ECO:0000313" key="4">
    <source>
        <dbReference type="Proteomes" id="UP001497493"/>
    </source>
</evidence>
<sequence length="152" mass="16561">MALLPVLHVLSAVLWVGGMFFAHQVLRPVAAGLLEPPVRLRLWLKVFDRFFPWVQAAVIVLAVTGAWMIVRLGGLGRVGWYVHAMLTLALAMFAIFGYVQHRLLRALRGAVDNGDWPAGGAVLGRIRRLVGINLLLGLVTVAVASGGRHFAH</sequence>
<reference evidence="3 4" key="1">
    <citation type="submission" date="2024-04" db="EMBL/GenBank/DDBJ databases">
        <authorList>
            <person name="Cremers G."/>
        </authorList>
    </citation>
    <scope>NUCLEOTIDE SEQUENCE [LARGE SCALE GENOMIC DNA]</scope>
    <source>
        <strain evidence="3">MeCH1-AG</strain>
    </source>
</reference>
<organism evidence="3 4">
    <name type="scientific">Candidatus Methylocalor cossyra</name>
    <dbReference type="NCBI Taxonomy" id="3108543"/>
    <lineage>
        <taxon>Bacteria</taxon>
        <taxon>Pseudomonadati</taxon>
        <taxon>Pseudomonadota</taxon>
        <taxon>Gammaproteobacteria</taxon>
        <taxon>Methylococcales</taxon>
        <taxon>Methylococcaceae</taxon>
        <taxon>Candidatus Methylocalor</taxon>
    </lineage>
</organism>
<feature type="domain" description="Copper resistance protein D" evidence="2">
    <location>
        <begin position="45"/>
        <end position="145"/>
    </location>
</feature>
<dbReference type="EMBL" id="OZ026884">
    <property type="protein sequence ID" value="CAL1241318.1"/>
    <property type="molecule type" value="Genomic_DNA"/>
</dbReference>
<accession>A0ABP1CAM3</accession>
<dbReference type="InterPro" id="IPR008457">
    <property type="entry name" value="Cu-R_CopD_dom"/>
</dbReference>